<keyword evidence="2" id="KW-1185">Reference proteome</keyword>
<dbReference type="AlphaFoldDB" id="A0A3M7PAZ3"/>
<reference evidence="1 2" key="1">
    <citation type="journal article" date="2018" name="Sci. Rep.">
        <title>Genomic signatures of local adaptation to the degree of environmental predictability in rotifers.</title>
        <authorList>
            <person name="Franch-Gras L."/>
            <person name="Hahn C."/>
            <person name="Garcia-Roger E.M."/>
            <person name="Carmona M.J."/>
            <person name="Serra M."/>
            <person name="Gomez A."/>
        </authorList>
    </citation>
    <scope>NUCLEOTIDE SEQUENCE [LARGE SCALE GENOMIC DNA]</scope>
    <source>
        <strain evidence="1">HYR1</strain>
    </source>
</reference>
<accession>A0A3M7PAZ3</accession>
<gene>
    <name evidence="1" type="ORF">BpHYR1_015980</name>
</gene>
<dbReference type="GO" id="GO:0003723">
    <property type="term" value="F:RNA binding"/>
    <property type="evidence" value="ECO:0007669"/>
    <property type="project" value="TreeGrafter"/>
</dbReference>
<dbReference type="GO" id="GO:0050684">
    <property type="term" value="P:regulation of mRNA processing"/>
    <property type="evidence" value="ECO:0007669"/>
    <property type="project" value="InterPro"/>
</dbReference>
<comment type="caution">
    <text evidence="1">The sequence shown here is derived from an EMBL/GenBank/DDBJ whole genome shotgun (WGS) entry which is preliminary data.</text>
</comment>
<name>A0A3M7PAZ3_BRAPC</name>
<dbReference type="InterPro" id="IPR034629">
    <property type="entry name" value="PTCD2"/>
</dbReference>
<dbReference type="GO" id="GO:0007005">
    <property type="term" value="P:mitochondrion organization"/>
    <property type="evidence" value="ECO:0007669"/>
    <property type="project" value="TreeGrafter"/>
</dbReference>
<dbReference type="GO" id="GO:0005739">
    <property type="term" value="C:mitochondrion"/>
    <property type="evidence" value="ECO:0007669"/>
    <property type="project" value="InterPro"/>
</dbReference>
<dbReference type="Proteomes" id="UP000276133">
    <property type="component" value="Unassembled WGS sequence"/>
</dbReference>
<organism evidence="1 2">
    <name type="scientific">Brachionus plicatilis</name>
    <name type="common">Marine rotifer</name>
    <name type="synonym">Brachionus muelleri</name>
    <dbReference type="NCBI Taxonomy" id="10195"/>
    <lineage>
        <taxon>Eukaryota</taxon>
        <taxon>Metazoa</taxon>
        <taxon>Spiralia</taxon>
        <taxon>Gnathifera</taxon>
        <taxon>Rotifera</taxon>
        <taxon>Eurotatoria</taxon>
        <taxon>Monogononta</taxon>
        <taxon>Pseudotrocha</taxon>
        <taxon>Ploima</taxon>
        <taxon>Brachionidae</taxon>
        <taxon>Brachionus</taxon>
    </lineage>
</organism>
<evidence type="ECO:0000313" key="1">
    <source>
        <dbReference type="EMBL" id="RMZ96203.1"/>
    </source>
</evidence>
<protein>
    <submittedName>
        <fullName evidence="1">Pentatricopeptide repeat-containing mitochondrial-like</fullName>
    </submittedName>
</protein>
<evidence type="ECO:0000313" key="2">
    <source>
        <dbReference type="Proteomes" id="UP000276133"/>
    </source>
</evidence>
<dbReference type="PANTHER" id="PTHR14700:SF0">
    <property type="entry name" value="PENTATRICOPEPTIDE REPEAT-CONTAINING PROTEIN 2, MITOCHONDRIAL"/>
    <property type="match status" value="1"/>
</dbReference>
<dbReference type="PANTHER" id="PTHR14700">
    <property type="entry name" value="PENTATRICOPEPTIDE REPEAT-CONTAINING PROTEIN 2, MITOCHONDRIAL"/>
    <property type="match status" value="1"/>
</dbReference>
<sequence length="354" mass="41539">MIILNKFLKFLPLRDSNHHIKRFVFKESFLKLDQFKNEIDFHEKKFKNDSVLVKQKILDLVSQSSANFDLKDVNQILFLSKTCEDINLVTKAIKLLLEHTKIPSRQLDGLGTQLMRLVYTLDHSELGIKILNDEELNQIFKSGYPKLILMDKLLKEKKYESVLDLFEKFLNQYKDPKLRSANKFTFPHDQFVLVSIALYKMNTKDAMEKMKKIMNMIRVSRLEFVNTSLPRCFLLAINQNEPEYALNLVSKFDNLNSTLGLNLSIIALSKIGFIEEALRIVENIINSKLDPNENRFEGRFFRTTFCVLEEQVKSYEFLESSSQTKEKFELLKKLIYGDNRFVSFDLSDLCKRPM</sequence>
<dbReference type="EMBL" id="REGN01012295">
    <property type="protein sequence ID" value="RMZ96203.1"/>
    <property type="molecule type" value="Genomic_DNA"/>
</dbReference>
<dbReference type="OrthoDB" id="6073372at2759"/>
<proteinExistence type="predicted"/>